<feature type="domain" description="PAS" evidence="1">
    <location>
        <begin position="141"/>
        <end position="206"/>
    </location>
</feature>
<evidence type="ECO:0000259" key="2">
    <source>
        <dbReference type="PROSITE" id="PS50113"/>
    </source>
</evidence>
<dbReference type="InterPro" id="IPR035919">
    <property type="entry name" value="EAL_sf"/>
</dbReference>
<dbReference type="GO" id="GO:0003824">
    <property type="term" value="F:catalytic activity"/>
    <property type="evidence" value="ECO:0007669"/>
    <property type="project" value="UniProtKB-ARBA"/>
</dbReference>
<dbReference type="Pfam" id="PF00989">
    <property type="entry name" value="PAS"/>
    <property type="match status" value="1"/>
</dbReference>
<accession>A0A974SM96</accession>
<proteinExistence type="predicted"/>
<dbReference type="Gene3D" id="3.30.450.20">
    <property type="entry name" value="PAS domain"/>
    <property type="match status" value="5"/>
</dbReference>
<sequence>MNSPSPTTDYRDEEIRRLRSALDNVGAYVFTKDRAGRYTYANRMVCALFGVPLEGIVGHTDEDFFDLSVSNDLRVNDRQVLDTGATVEREERNVVVSSGETRYYWAVKKPLYDTGGGIVGLIGVSTDITARKAAEAAMGEAEARFRELFEQAPLGIWLTDRDGRIVECNAQFADYAGAPREQIVGFRMLDEAQDPALAEPLRRALRGEASSIETAYRSTTGDRGGIYRFHFQPHYSGGELCGVLAFAEDIGEARRVGNALRDREALLSKIFDTASVAIFLVDPRGIITHANQCMAEMFDCPLSELVGREYVACVHPDERETARARMLGLLASKVQAVDLERRYWRADGNEFWGRLTGRRFQDAEGHELGLVGVIADISEGKLARQRIEAEQQRFRDLVDSTSGIVWEGDARTFAFTFVSQEAERLLGYPVEDWYRPGFWVEHLHPDDCSWAVDYCASCTGRLENHDFEYRFIARDGRTVWLRDIVKVVEEGGAPRWLRGVMVDVTASKRASQRHASVVESAMDGFVVCGRDGRVREHNRAFCALTGYAADEVLARGFGDFDALPDAAESAAHLARIVGEGGDRFETRWRRKDGEVIDVEITATWLSLGDEICAFVRDITVLKEHDRQLDRIAHYDPLTGVPNRTLLADRMRQALAQARRSGSLLAICYLDLDGFKPINDNFGHDTGDRVLVAVAARLQACLRASDTVARVGGDEFVLLLQGIDDLDECKQALARILGEIARPLAVDGRDIRLSGSLGVALYPKDDADSDTLLRHADQAMYLAKQGGRNRFHLFDPEHDRLARERTERLARIAQALRDGEFVLYYQPQVDMRSGRVAGVEALIRWQHPQRGLLPPADFLSVIEDSELIVEVGDWVIATALAQLDAWQRIGLQLRVGVNIAARHLLHAAFAERLQAQLADFPEVAPQALELEILETAALEDIERVSRVIRECRALGVSFSLDDFGTGYSSLAYLKSLPAETVKIDQTFVRDMLVDAEDRAIVEGVIGLARVFRREVIAEGVETAAHGALLLRLGCDMAQGYGIARPMPAADLPVWVGQWRPDPGWRSAADTGD</sequence>
<dbReference type="InterPro" id="IPR000700">
    <property type="entry name" value="PAS-assoc_C"/>
</dbReference>
<dbReference type="InterPro" id="IPR001633">
    <property type="entry name" value="EAL_dom"/>
</dbReference>
<evidence type="ECO:0000259" key="3">
    <source>
        <dbReference type="PROSITE" id="PS50883"/>
    </source>
</evidence>
<dbReference type="InterPro" id="IPR013655">
    <property type="entry name" value="PAS_fold_3"/>
</dbReference>
<keyword evidence="6" id="KW-1185">Reference proteome</keyword>
<feature type="domain" description="EAL" evidence="3">
    <location>
        <begin position="804"/>
        <end position="1058"/>
    </location>
</feature>
<dbReference type="RefSeq" id="WP_203385770.1">
    <property type="nucleotide sequence ID" value="NZ_CP064781.1"/>
</dbReference>
<dbReference type="CDD" id="cd00130">
    <property type="entry name" value="PAS"/>
    <property type="match status" value="4"/>
</dbReference>
<dbReference type="Pfam" id="PF00990">
    <property type="entry name" value="GGDEF"/>
    <property type="match status" value="1"/>
</dbReference>
<dbReference type="InterPro" id="IPR000014">
    <property type="entry name" value="PAS"/>
</dbReference>
<dbReference type="InterPro" id="IPR001610">
    <property type="entry name" value="PAC"/>
</dbReference>
<evidence type="ECO:0000313" key="6">
    <source>
        <dbReference type="Proteomes" id="UP000663444"/>
    </source>
</evidence>
<dbReference type="CDD" id="cd01949">
    <property type="entry name" value="GGDEF"/>
    <property type="match status" value="1"/>
</dbReference>
<dbReference type="FunFam" id="3.30.70.270:FF:000001">
    <property type="entry name" value="Diguanylate cyclase domain protein"/>
    <property type="match status" value="1"/>
</dbReference>
<dbReference type="InterPro" id="IPR013767">
    <property type="entry name" value="PAS_fold"/>
</dbReference>
<dbReference type="PROSITE" id="PS50887">
    <property type="entry name" value="GGDEF"/>
    <property type="match status" value="1"/>
</dbReference>
<dbReference type="KEGG" id="ares:IWH25_10575"/>
<name>A0A974SM96_9RHOO</name>
<reference evidence="5" key="1">
    <citation type="submission" date="2020-11" db="EMBL/GenBank/DDBJ databases">
        <title>Azospira restricta DSM 18626 genome sequence.</title>
        <authorList>
            <person name="Moe W.M."/>
        </authorList>
    </citation>
    <scope>NUCLEOTIDE SEQUENCE</scope>
    <source>
        <strain evidence="5">DSM 18626</strain>
    </source>
</reference>
<dbReference type="PANTHER" id="PTHR44757">
    <property type="entry name" value="DIGUANYLATE CYCLASE DGCP"/>
    <property type="match status" value="1"/>
</dbReference>
<dbReference type="InterPro" id="IPR000160">
    <property type="entry name" value="GGDEF_dom"/>
</dbReference>
<dbReference type="InterPro" id="IPR029787">
    <property type="entry name" value="Nucleotide_cyclase"/>
</dbReference>
<dbReference type="NCBIfam" id="TIGR00229">
    <property type="entry name" value="sensory_box"/>
    <property type="match status" value="5"/>
</dbReference>
<dbReference type="SUPFAM" id="SSF55073">
    <property type="entry name" value="Nucleotide cyclase"/>
    <property type="match status" value="1"/>
</dbReference>
<dbReference type="SMART" id="SM00052">
    <property type="entry name" value="EAL"/>
    <property type="match status" value="1"/>
</dbReference>
<dbReference type="SUPFAM" id="SSF141868">
    <property type="entry name" value="EAL domain-like"/>
    <property type="match status" value="1"/>
</dbReference>
<feature type="domain" description="PAS" evidence="1">
    <location>
        <begin position="263"/>
        <end position="333"/>
    </location>
</feature>
<dbReference type="NCBIfam" id="TIGR00254">
    <property type="entry name" value="GGDEF"/>
    <property type="match status" value="1"/>
</dbReference>
<feature type="domain" description="PAC" evidence="2">
    <location>
        <begin position="337"/>
        <end position="389"/>
    </location>
</feature>
<evidence type="ECO:0000313" key="5">
    <source>
        <dbReference type="EMBL" id="QRJ62242.1"/>
    </source>
</evidence>
<dbReference type="PROSITE" id="PS50883">
    <property type="entry name" value="EAL"/>
    <property type="match status" value="1"/>
</dbReference>
<dbReference type="Proteomes" id="UP000663444">
    <property type="component" value="Chromosome"/>
</dbReference>
<dbReference type="Pfam" id="PF00563">
    <property type="entry name" value="EAL"/>
    <property type="match status" value="1"/>
</dbReference>
<dbReference type="SUPFAM" id="SSF55785">
    <property type="entry name" value="PYP-like sensor domain (PAS domain)"/>
    <property type="match status" value="5"/>
</dbReference>
<feature type="domain" description="PAS" evidence="1">
    <location>
        <begin position="14"/>
        <end position="84"/>
    </location>
</feature>
<gene>
    <name evidence="5" type="ORF">IWH25_10575</name>
</gene>
<dbReference type="SMART" id="SM00091">
    <property type="entry name" value="PAS"/>
    <property type="match status" value="5"/>
</dbReference>
<dbReference type="PROSITE" id="PS50112">
    <property type="entry name" value="PAS"/>
    <property type="match status" value="5"/>
</dbReference>
<dbReference type="SMART" id="SM00267">
    <property type="entry name" value="GGDEF"/>
    <property type="match status" value="1"/>
</dbReference>
<dbReference type="InterPro" id="IPR035965">
    <property type="entry name" value="PAS-like_dom_sf"/>
</dbReference>
<organism evidence="5 6">
    <name type="scientific">Azospira restricta</name>
    <dbReference type="NCBI Taxonomy" id="404405"/>
    <lineage>
        <taxon>Bacteria</taxon>
        <taxon>Pseudomonadati</taxon>
        <taxon>Pseudomonadota</taxon>
        <taxon>Betaproteobacteria</taxon>
        <taxon>Rhodocyclales</taxon>
        <taxon>Rhodocyclaceae</taxon>
        <taxon>Azospira</taxon>
    </lineage>
</organism>
<evidence type="ECO:0000259" key="4">
    <source>
        <dbReference type="PROSITE" id="PS50887"/>
    </source>
</evidence>
<dbReference type="InterPro" id="IPR043128">
    <property type="entry name" value="Rev_trsase/Diguanyl_cyclase"/>
</dbReference>
<dbReference type="GO" id="GO:0006355">
    <property type="term" value="P:regulation of DNA-templated transcription"/>
    <property type="evidence" value="ECO:0007669"/>
    <property type="project" value="InterPro"/>
</dbReference>
<dbReference type="Pfam" id="PF13426">
    <property type="entry name" value="PAS_9"/>
    <property type="match status" value="1"/>
</dbReference>
<dbReference type="InterPro" id="IPR013656">
    <property type="entry name" value="PAS_4"/>
</dbReference>
<feature type="domain" description="PAC" evidence="2">
    <location>
        <begin position="465"/>
        <end position="516"/>
    </location>
</feature>
<dbReference type="Pfam" id="PF08448">
    <property type="entry name" value="PAS_4"/>
    <property type="match status" value="2"/>
</dbReference>
<feature type="domain" description="PAC" evidence="2">
    <location>
        <begin position="88"/>
        <end position="140"/>
    </location>
</feature>
<dbReference type="EMBL" id="CP064781">
    <property type="protein sequence ID" value="QRJ62242.1"/>
    <property type="molecule type" value="Genomic_DNA"/>
</dbReference>
<dbReference type="Gene3D" id="3.30.70.270">
    <property type="match status" value="1"/>
</dbReference>
<protein>
    <submittedName>
        <fullName evidence="5">PAS domain S-box protein</fullName>
    </submittedName>
</protein>
<dbReference type="Pfam" id="PF08447">
    <property type="entry name" value="PAS_3"/>
    <property type="match status" value="1"/>
</dbReference>
<dbReference type="Gene3D" id="3.20.20.450">
    <property type="entry name" value="EAL domain"/>
    <property type="match status" value="1"/>
</dbReference>
<feature type="domain" description="PAS" evidence="1">
    <location>
        <begin position="510"/>
        <end position="555"/>
    </location>
</feature>
<feature type="domain" description="GGDEF" evidence="4">
    <location>
        <begin position="662"/>
        <end position="795"/>
    </location>
</feature>
<dbReference type="SMART" id="SM00086">
    <property type="entry name" value="PAC"/>
    <property type="match status" value="4"/>
</dbReference>
<dbReference type="PROSITE" id="PS50113">
    <property type="entry name" value="PAC"/>
    <property type="match status" value="3"/>
</dbReference>
<feature type="domain" description="PAS" evidence="1">
    <location>
        <begin position="390"/>
        <end position="447"/>
    </location>
</feature>
<dbReference type="PANTHER" id="PTHR44757:SF2">
    <property type="entry name" value="BIOFILM ARCHITECTURE MAINTENANCE PROTEIN MBAA"/>
    <property type="match status" value="1"/>
</dbReference>
<dbReference type="InterPro" id="IPR052155">
    <property type="entry name" value="Biofilm_reg_signaling"/>
</dbReference>
<dbReference type="AlphaFoldDB" id="A0A974SM96"/>
<evidence type="ECO:0000259" key="1">
    <source>
        <dbReference type="PROSITE" id="PS50112"/>
    </source>
</evidence>
<dbReference type="CDD" id="cd01948">
    <property type="entry name" value="EAL"/>
    <property type="match status" value="1"/>
</dbReference>